<evidence type="ECO:0008006" key="3">
    <source>
        <dbReference type="Google" id="ProtNLM"/>
    </source>
</evidence>
<evidence type="ECO:0000313" key="1">
    <source>
        <dbReference type="EMBL" id="MBS5410923.1"/>
    </source>
</evidence>
<evidence type="ECO:0000313" key="2">
    <source>
        <dbReference type="Proteomes" id="UP000782901"/>
    </source>
</evidence>
<protein>
    <recommendedName>
        <fullName evidence="3">Virulence protein</fullName>
    </recommendedName>
</protein>
<sequence length="124" mass="14236">MNRGIITISEMGTITIPTTTVWMTKFEIADLFGVFSCDIRKAIRAIYKNKELNETDTMKYIKQTDGISYDVYNLEMVIAVAFRICSRESIRFRQFVMNEICATKKGSPITLFFSCGKGGNLWYN</sequence>
<reference evidence="1" key="1">
    <citation type="submission" date="2021-02" db="EMBL/GenBank/DDBJ databases">
        <title>Infant gut strain persistence is associated with maternal origin, phylogeny, and functional potential including surface adhesion and iron acquisition.</title>
        <authorList>
            <person name="Lou Y.C."/>
        </authorList>
    </citation>
    <scope>NUCLEOTIDE SEQUENCE</scope>
    <source>
        <strain evidence="1">L3_082_243G1_dasL3_082_243G1_maxbin2.maxbin.015s ta_sub</strain>
    </source>
</reference>
<accession>A0A943DQK3</accession>
<dbReference type="Proteomes" id="UP000782901">
    <property type="component" value="Unassembled WGS sequence"/>
</dbReference>
<proteinExistence type="predicted"/>
<organism evidence="1 2">
    <name type="scientific">Bacteroides thetaiotaomicron</name>
    <dbReference type="NCBI Taxonomy" id="818"/>
    <lineage>
        <taxon>Bacteria</taxon>
        <taxon>Pseudomonadati</taxon>
        <taxon>Bacteroidota</taxon>
        <taxon>Bacteroidia</taxon>
        <taxon>Bacteroidales</taxon>
        <taxon>Bacteroidaceae</taxon>
        <taxon>Bacteroides</taxon>
    </lineage>
</organism>
<name>A0A943DQK3_BACT4</name>
<comment type="caution">
    <text evidence="1">The sequence shown here is derived from an EMBL/GenBank/DDBJ whole genome shotgun (WGS) entry which is preliminary data.</text>
</comment>
<gene>
    <name evidence="1" type="ORF">KHY35_09435</name>
</gene>
<dbReference type="PANTHER" id="PTHR35810">
    <property type="entry name" value="CYTOPLASMIC PROTEIN-RELATED"/>
    <property type="match status" value="1"/>
</dbReference>
<dbReference type="EMBL" id="JAGZEE010000012">
    <property type="protein sequence ID" value="MBS5410923.1"/>
    <property type="molecule type" value="Genomic_DNA"/>
</dbReference>
<dbReference type="AlphaFoldDB" id="A0A943DQK3"/>
<dbReference type="PANTHER" id="PTHR35810:SF1">
    <property type="entry name" value="CYTOPLASMIC PROTEIN"/>
    <property type="match status" value="1"/>
</dbReference>